<dbReference type="HOGENOM" id="CLU_139726_0_0_6"/>
<keyword evidence="1" id="KW-0472">Membrane</keyword>
<organism evidence="2 3">
    <name type="scientific">Nitrosococcus watsoni (strain C-113)</name>
    <dbReference type="NCBI Taxonomy" id="105559"/>
    <lineage>
        <taxon>Bacteria</taxon>
        <taxon>Pseudomonadati</taxon>
        <taxon>Pseudomonadota</taxon>
        <taxon>Gammaproteobacteria</taxon>
        <taxon>Chromatiales</taxon>
        <taxon>Chromatiaceae</taxon>
        <taxon>Nitrosococcus</taxon>
    </lineage>
</organism>
<name>D8K655_NITWC</name>
<dbReference type="STRING" id="105559.Nwat_1473"/>
<gene>
    <name evidence="2" type="ordered locus">Nwat_1473</name>
</gene>
<dbReference type="KEGG" id="nwa:Nwat_1473"/>
<keyword evidence="1" id="KW-0812">Transmembrane</keyword>
<keyword evidence="1" id="KW-1133">Transmembrane helix</keyword>
<keyword evidence="3" id="KW-1185">Reference proteome</keyword>
<dbReference type="EMBL" id="CP002086">
    <property type="protein sequence ID" value="ADJ28382.1"/>
    <property type="molecule type" value="Genomic_DNA"/>
</dbReference>
<reference evidence="2 3" key="1">
    <citation type="submission" date="2010-06" db="EMBL/GenBank/DDBJ databases">
        <title>Complete sequence of chromosome of Nitrosococcus watsoni C-113.</title>
        <authorList>
            <consortium name="US DOE Joint Genome Institute"/>
            <person name="Lucas S."/>
            <person name="Copeland A."/>
            <person name="Lapidus A."/>
            <person name="Cheng J.-F."/>
            <person name="Bruce D."/>
            <person name="Goodwin L."/>
            <person name="Pitluck S."/>
            <person name="Malfatti S.A."/>
            <person name="Chain P.S.G."/>
            <person name="Land M."/>
            <person name="Hauser L."/>
            <person name="Kyrpides N."/>
            <person name="Ivanova N."/>
            <person name="Cambell M.A."/>
            <person name="Heidelberg J.F."/>
            <person name="Klotz M.G."/>
            <person name="Woyke T."/>
        </authorList>
    </citation>
    <scope>NUCLEOTIDE SEQUENCE [LARGE SCALE GENOMIC DNA]</scope>
    <source>
        <strain evidence="2 3">C-113</strain>
    </source>
</reference>
<dbReference type="eggNOG" id="ENOG5032RMU">
    <property type="taxonomic scope" value="Bacteria"/>
</dbReference>
<proteinExistence type="predicted"/>
<evidence type="ECO:0000313" key="2">
    <source>
        <dbReference type="EMBL" id="ADJ28382.1"/>
    </source>
</evidence>
<evidence type="ECO:0000256" key="1">
    <source>
        <dbReference type="SAM" id="Phobius"/>
    </source>
</evidence>
<evidence type="ECO:0000313" key="3">
    <source>
        <dbReference type="Proteomes" id="UP000000393"/>
    </source>
</evidence>
<accession>D8K655</accession>
<sequence>MGEAFFFPGLKILFLGIGFLAGCASSGLTKDRLIILEDAIQSYASSIRWQHYEILDTLVRPRNGPSKLVSRDFLNNARITRYEVLRRQLSEDGLTAKVTIKFNYYYPDDNVVRTLNDQQNWWYEEQSQHWFLEKLPNFTQIPPSL</sequence>
<feature type="transmembrane region" description="Helical" evidence="1">
    <location>
        <begin position="6"/>
        <end position="28"/>
    </location>
</feature>
<protein>
    <submittedName>
        <fullName evidence="2">Uncharacterized protein</fullName>
    </submittedName>
</protein>
<dbReference type="Proteomes" id="UP000000393">
    <property type="component" value="Chromosome"/>
</dbReference>
<dbReference type="AlphaFoldDB" id="D8K655"/>